<evidence type="ECO:0000256" key="3">
    <source>
        <dbReference type="ARBA" id="ARBA00023128"/>
    </source>
</evidence>
<feature type="domain" description="HAP1 N-terminal" evidence="4">
    <location>
        <begin position="75"/>
        <end position="128"/>
    </location>
</feature>
<sequence>MKHKGFKILLTKAVKNCGRLINIIIKLEASGVKTLLRESSHLSRQASKKTCSVYTLTEICNNEDLPEVELISLLEETIPQYKLRADTLTQFTGYENKDWYIPSPALNEDEVDTATLSKEYIRETLNYFRKYL</sequence>
<keyword evidence="6" id="KW-1185">Reference proteome</keyword>
<dbReference type="InterPro" id="IPR051946">
    <property type="entry name" value="Intracell_Traff-Reg"/>
</dbReference>
<organism evidence="5 6">
    <name type="scientific">Cinara cedri</name>
    <dbReference type="NCBI Taxonomy" id="506608"/>
    <lineage>
        <taxon>Eukaryota</taxon>
        <taxon>Metazoa</taxon>
        <taxon>Ecdysozoa</taxon>
        <taxon>Arthropoda</taxon>
        <taxon>Hexapoda</taxon>
        <taxon>Insecta</taxon>
        <taxon>Pterygota</taxon>
        <taxon>Neoptera</taxon>
        <taxon>Paraneoptera</taxon>
        <taxon>Hemiptera</taxon>
        <taxon>Sternorrhyncha</taxon>
        <taxon>Aphidomorpha</taxon>
        <taxon>Aphidoidea</taxon>
        <taxon>Aphididae</taxon>
        <taxon>Lachninae</taxon>
        <taxon>Cinara</taxon>
    </lineage>
</organism>
<dbReference type="GO" id="GO:0048311">
    <property type="term" value="P:mitochondrion distribution"/>
    <property type="evidence" value="ECO:0007669"/>
    <property type="project" value="TreeGrafter"/>
</dbReference>
<dbReference type="GO" id="GO:0047496">
    <property type="term" value="P:vesicle transport along microtubule"/>
    <property type="evidence" value="ECO:0007669"/>
    <property type="project" value="TreeGrafter"/>
</dbReference>
<comment type="subcellular location">
    <subcellularLocation>
        <location evidence="1">Mitochondrion</location>
    </subcellularLocation>
</comment>
<dbReference type="PANTHER" id="PTHR15751:SF12">
    <property type="entry name" value="TRAFFICKING KINESIN-BINDING PROTEIN MILT"/>
    <property type="match status" value="1"/>
</dbReference>
<dbReference type="GO" id="GO:0006605">
    <property type="term" value="P:protein targeting"/>
    <property type="evidence" value="ECO:0007669"/>
    <property type="project" value="TreeGrafter"/>
</dbReference>
<dbReference type="GO" id="GO:0031410">
    <property type="term" value="C:cytoplasmic vesicle"/>
    <property type="evidence" value="ECO:0007669"/>
    <property type="project" value="TreeGrafter"/>
</dbReference>
<proteinExistence type="predicted"/>
<dbReference type="Pfam" id="PF04849">
    <property type="entry name" value="HAP1_N"/>
    <property type="match status" value="1"/>
</dbReference>
<protein>
    <submittedName>
        <fullName evidence="5">HAP1, N-terminal</fullName>
    </submittedName>
</protein>
<evidence type="ECO:0000256" key="1">
    <source>
        <dbReference type="ARBA" id="ARBA00004173"/>
    </source>
</evidence>
<dbReference type="Proteomes" id="UP000325440">
    <property type="component" value="Unassembled WGS sequence"/>
</dbReference>
<evidence type="ECO:0000259" key="4">
    <source>
        <dbReference type="Pfam" id="PF04849"/>
    </source>
</evidence>
<evidence type="ECO:0000313" key="6">
    <source>
        <dbReference type="Proteomes" id="UP000325440"/>
    </source>
</evidence>
<name>A0A5E4NAF2_9HEMI</name>
<accession>A0A5E4NAF2</accession>
<keyword evidence="3" id="KW-0496">Mitochondrion</keyword>
<keyword evidence="2" id="KW-0175">Coiled coil</keyword>
<dbReference type="PANTHER" id="PTHR15751">
    <property type="entry name" value="TRAFFICKING KINESIN-BINDING PROTEIN"/>
    <property type="match status" value="1"/>
</dbReference>
<gene>
    <name evidence="5" type="ORF">CINCED_3A000047</name>
</gene>
<evidence type="ECO:0000256" key="2">
    <source>
        <dbReference type="ARBA" id="ARBA00023054"/>
    </source>
</evidence>
<dbReference type="GO" id="GO:0017022">
    <property type="term" value="F:myosin binding"/>
    <property type="evidence" value="ECO:0007669"/>
    <property type="project" value="TreeGrafter"/>
</dbReference>
<dbReference type="GO" id="GO:0005739">
    <property type="term" value="C:mitochondrion"/>
    <property type="evidence" value="ECO:0007669"/>
    <property type="project" value="UniProtKB-SubCell"/>
</dbReference>
<dbReference type="InterPro" id="IPR006933">
    <property type="entry name" value="HAP1_N"/>
</dbReference>
<dbReference type="AlphaFoldDB" id="A0A5E4NAF2"/>
<dbReference type="EMBL" id="CABPRJ010001923">
    <property type="protein sequence ID" value="VVC41666.1"/>
    <property type="molecule type" value="Genomic_DNA"/>
</dbReference>
<evidence type="ECO:0000313" key="5">
    <source>
        <dbReference type="EMBL" id="VVC41666.1"/>
    </source>
</evidence>
<reference evidence="5 6" key="1">
    <citation type="submission" date="2019-08" db="EMBL/GenBank/DDBJ databases">
        <authorList>
            <person name="Alioto T."/>
            <person name="Alioto T."/>
            <person name="Gomez Garrido J."/>
        </authorList>
    </citation>
    <scope>NUCLEOTIDE SEQUENCE [LARGE SCALE GENOMIC DNA]</scope>
</reference>
<dbReference type="OrthoDB" id="10067624at2759"/>